<organism evidence="1 2">
    <name type="scientific">Streptomyces gobitricini</name>
    <dbReference type="NCBI Taxonomy" id="68211"/>
    <lineage>
        <taxon>Bacteria</taxon>
        <taxon>Bacillati</taxon>
        <taxon>Actinomycetota</taxon>
        <taxon>Actinomycetes</taxon>
        <taxon>Kitasatosporales</taxon>
        <taxon>Streptomycetaceae</taxon>
        <taxon>Streptomyces</taxon>
    </lineage>
</organism>
<sequence>MIGGVIIPEWCGELHEFEDVLSFAWSVATFAHHLSRLPSRPPSAHTHVQRARAWTRTAPRAHRALGADRSGHDRRRPYRLLKAVMETAVYDELIRRNPCRLRSAGKEGAAERQIATVAQVDALAGALGPRRRLMIFSGRTVHSGRRNKQSCAARTWTSMS</sequence>
<proteinExistence type="predicted"/>
<dbReference type="InterPro" id="IPR011010">
    <property type="entry name" value="DNA_brk_join_enz"/>
</dbReference>
<protein>
    <submittedName>
        <fullName evidence="1">Uncharacterized protein</fullName>
    </submittedName>
</protein>
<comment type="caution">
    <text evidence="1">The sequence shown here is derived from an EMBL/GenBank/DDBJ whole genome shotgun (WGS) entry which is preliminary data.</text>
</comment>
<evidence type="ECO:0000313" key="2">
    <source>
        <dbReference type="Proteomes" id="UP001499942"/>
    </source>
</evidence>
<dbReference type="EMBL" id="BAAASR010000005">
    <property type="protein sequence ID" value="GAA2482326.1"/>
    <property type="molecule type" value="Genomic_DNA"/>
</dbReference>
<evidence type="ECO:0000313" key="1">
    <source>
        <dbReference type="EMBL" id="GAA2482326.1"/>
    </source>
</evidence>
<keyword evidence="2" id="KW-1185">Reference proteome</keyword>
<reference evidence="1 2" key="1">
    <citation type="journal article" date="2019" name="Int. J. Syst. Evol. Microbiol.">
        <title>The Global Catalogue of Microorganisms (GCM) 10K type strain sequencing project: providing services to taxonomists for standard genome sequencing and annotation.</title>
        <authorList>
            <consortium name="The Broad Institute Genomics Platform"/>
            <consortium name="The Broad Institute Genome Sequencing Center for Infectious Disease"/>
            <person name="Wu L."/>
            <person name="Ma J."/>
        </authorList>
    </citation>
    <scope>NUCLEOTIDE SEQUENCE [LARGE SCALE GENOMIC DNA]</scope>
    <source>
        <strain evidence="1 2">JCM 5062</strain>
    </source>
</reference>
<gene>
    <name evidence="1" type="ORF">GCM10010393_11250</name>
</gene>
<dbReference type="Proteomes" id="UP001499942">
    <property type="component" value="Unassembled WGS sequence"/>
</dbReference>
<name>A0ABN3LE40_9ACTN</name>
<accession>A0ABN3LE40</accession>
<dbReference type="SUPFAM" id="SSF56349">
    <property type="entry name" value="DNA breaking-rejoining enzymes"/>
    <property type="match status" value="1"/>
</dbReference>